<gene>
    <name evidence="1" type="ORF">Acy02nite_57330</name>
</gene>
<protein>
    <submittedName>
        <fullName evidence="1">Uncharacterized protein</fullName>
    </submittedName>
</protein>
<reference evidence="1" key="1">
    <citation type="submission" date="2021-01" db="EMBL/GenBank/DDBJ databases">
        <title>Whole genome shotgun sequence of Actinoplanes cyaneus NBRC 14990.</title>
        <authorList>
            <person name="Komaki H."/>
            <person name="Tamura T."/>
        </authorList>
    </citation>
    <scope>NUCLEOTIDE SEQUENCE</scope>
    <source>
        <strain evidence="1">NBRC 14990</strain>
    </source>
</reference>
<dbReference type="RefSeq" id="WP_203746024.1">
    <property type="nucleotide sequence ID" value="NZ_BAAAUC010000008.1"/>
</dbReference>
<keyword evidence="2" id="KW-1185">Reference proteome</keyword>
<evidence type="ECO:0000313" key="2">
    <source>
        <dbReference type="Proteomes" id="UP000619479"/>
    </source>
</evidence>
<proteinExistence type="predicted"/>
<name>A0A919M6L3_9ACTN</name>
<evidence type="ECO:0000313" key="1">
    <source>
        <dbReference type="EMBL" id="GID67852.1"/>
    </source>
</evidence>
<dbReference type="Proteomes" id="UP000619479">
    <property type="component" value="Unassembled WGS sequence"/>
</dbReference>
<accession>A0A919M6L3</accession>
<sequence length="548" mass="59007">MQSTSTADAGLVAAVHDAFARCGGPPPRFGMGDPIRWIDALLDGGHEERAFVELLDLLHREQLVEGFDGPATRIKARERRRALAIAMLASAHVTERYGSPSSHPYLGVATTVVRLADGDQHLEDAALRKVLEHSPEAWRETPYRVGVVVAALAEAHRGEPAYLDHLAGLLAGDDRRHLAFAAPLLGPLGLDETLRLCGTVADEAGEALTAAYADAGRFDDALALAVTLGAGARQPALLRLAGPDLSAAQGKALVAAYRKCPKVSRQRIDQLIYRGRRICLLLALDRVDEAMAELVQQPDCHGTEYGPAQLTVKILRRFADRPAEATPARLRTLLDVLAGDHVIAQELDDVVIDAVRLVHRLGDAAIRTELATTDVPRMRARLRHWQAAADVALAWARVDAGDHTAADSLFAAPAGRSNRAVLRSLLTMAPRTRLASRNPDLFSDLLAAAFRTGTRIPYEEFGADEMRLVPGTLAAAPHPFPRWMGSWVSAYAAGTGDRTLLAFAVAIAPDAQAVWWVGRDVAVFLARAGELAGATEIAELCELIVTKR</sequence>
<comment type="caution">
    <text evidence="1">The sequence shown here is derived from an EMBL/GenBank/DDBJ whole genome shotgun (WGS) entry which is preliminary data.</text>
</comment>
<dbReference type="EMBL" id="BOMH01000041">
    <property type="protein sequence ID" value="GID67852.1"/>
    <property type="molecule type" value="Genomic_DNA"/>
</dbReference>
<dbReference type="AlphaFoldDB" id="A0A919M6L3"/>
<organism evidence="1 2">
    <name type="scientific">Actinoplanes cyaneus</name>
    <dbReference type="NCBI Taxonomy" id="52696"/>
    <lineage>
        <taxon>Bacteria</taxon>
        <taxon>Bacillati</taxon>
        <taxon>Actinomycetota</taxon>
        <taxon>Actinomycetes</taxon>
        <taxon>Micromonosporales</taxon>
        <taxon>Micromonosporaceae</taxon>
        <taxon>Actinoplanes</taxon>
    </lineage>
</organism>